<gene>
    <name evidence="3" type="ORF">SAMN05443144_1554</name>
</gene>
<dbReference type="RefSeq" id="WP_073068782.1">
    <property type="nucleotide sequence ID" value="NZ_FQUS01000055.1"/>
</dbReference>
<keyword evidence="4" id="KW-1185">Reference proteome</keyword>
<evidence type="ECO:0000259" key="1">
    <source>
        <dbReference type="Pfam" id="PF03432"/>
    </source>
</evidence>
<feature type="domain" description="MobA/VirD2-like nuclease" evidence="1">
    <location>
        <begin position="17"/>
        <end position="145"/>
    </location>
</feature>
<dbReference type="Pfam" id="PF03432">
    <property type="entry name" value="Relaxase"/>
    <property type="match status" value="1"/>
</dbReference>
<evidence type="ECO:0000313" key="4">
    <source>
        <dbReference type="Proteomes" id="UP000184041"/>
    </source>
</evidence>
<protein>
    <submittedName>
        <fullName evidence="3">Relaxase/Mobilisation nuclease domain-containing protein</fullName>
    </submittedName>
</protein>
<organism evidence="3 4">
    <name type="scientific">Fodinibius roseus</name>
    <dbReference type="NCBI Taxonomy" id="1194090"/>
    <lineage>
        <taxon>Bacteria</taxon>
        <taxon>Pseudomonadati</taxon>
        <taxon>Balneolota</taxon>
        <taxon>Balneolia</taxon>
        <taxon>Balneolales</taxon>
        <taxon>Balneolaceae</taxon>
        <taxon>Fodinibius</taxon>
    </lineage>
</organism>
<proteinExistence type="predicted"/>
<feature type="domain" description="TraI-like middle" evidence="2">
    <location>
        <begin position="179"/>
        <end position="255"/>
    </location>
</feature>
<dbReference type="Proteomes" id="UP000184041">
    <property type="component" value="Unassembled WGS sequence"/>
</dbReference>
<reference evidence="3 4" key="1">
    <citation type="submission" date="2016-11" db="EMBL/GenBank/DDBJ databases">
        <authorList>
            <person name="Jaros S."/>
            <person name="Januszkiewicz K."/>
            <person name="Wedrychowicz H."/>
        </authorList>
    </citation>
    <scope>NUCLEOTIDE SEQUENCE [LARGE SCALE GENOMIC DNA]</scope>
    <source>
        <strain evidence="3 4">DSM 21986</strain>
    </source>
</reference>
<accession>A0A1M5MA74</accession>
<evidence type="ECO:0000313" key="3">
    <source>
        <dbReference type="EMBL" id="SHG74192.1"/>
    </source>
</evidence>
<dbReference type="InterPro" id="IPR005094">
    <property type="entry name" value="Endonuclease_MobA/VirD2"/>
</dbReference>
<name>A0A1M5MA74_9BACT</name>
<sequence>MIAKVGDSTSILKTHNYLVGKDSKRVDWKQARHLASTDQQFVIDQMRKVAQNSQTDAPIYHYSLSWDETDNSTRQQMIEAGTQTLRDLGLAEHQALLVAHNDHDYKHLHIMVNRVHPITCTAWDRYRDYIKLEKSLRRIERQYGWKEVPGHHHQLEGQQEPEYGNSLNKFECAQVKRGETPLYMLIREQAEHDFREAESWEELHQRLAEKGLTIQRGSRGTGGKVTDGFEYTNLSKIRRDFSMGRLEKRFGPFKSLQELQQGKQLTDIQRAFAGYERAHRLGRHRRARSFKKGIGKTLKALGTARKVHNTLQSLLAVSSSQNPAFKAVSMIASTIINQLKQQERSQGRGY</sequence>
<dbReference type="OrthoDB" id="1525197at2"/>
<dbReference type="AlphaFoldDB" id="A0A1M5MA74"/>
<dbReference type="STRING" id="1194090.SAMN05443144_1554"/>
<dbReference type="EMBL" id="FQUS01000055">
    <property type="protein sequence ID" value="SHG74192.1"/>
    <property type="molecule type" value="Genomic_DNA"/>
</dbReference>
<dbReference type="Pfam" id="PF22863">
    <property type="entry name" value="TraI_middle"/>
    <property type="match status" value="1"/>
</dbReference>
<evidence type="ECO:0000259" key="2">
    <source>
        <dbReference type="Pfam" id="PF22863"/>
    </source>
</evidence>
<dbReference type="InterPro" id="IPR054462">
    <property type="entry name" value="TraI_M"/>
</dbReference>